<organism evidence="7 8">
    <name type="scientific">Zostera marina</name>
    <name type="common">Eelgrass</name>
    <dbReference type="NCBI Taxonomy" id="29655"/>
    <lineage>
        <taxon>Eukaryota</taxon>
        <taxon>Viridiplantae</taxon>
        <taxon>Streptophyta</taxon>
        <taxon>Embryophyta</taxon>
        <taxon>Tracheophyta</taxon>
        <taxon>Spermatophyta</taxon>
        <taxon>Magnoliopsida</taxon>
        <taxon>Liliopsida</taxon>
        <taxon>Zosteraceae</taxon>
        <taxon>Zostera</taxon>
    </lineage>
</organism>
<dbReference type="PANTHER" id="PTHR45700:SF6">
    <property type="entry name" value="E3 UBIQUITIN-PROTEIN LIGASE UPL6"/>
    <property type="match status" value="1"/>
</dbReference>
<evidence type="ECO:0000313" key="8">
    <source>
        <dbReference type="Proteomes" id="UP000036987"/>
    </source>
</evidence>
<dbReference type="GO" id="GO:0061630">
    <property type="term" value="F:ubiquitin protein ligase activity"/>
    <property type="evidence" value="ECO:0007669"/>
    <property type="project" value="UniProtKB-EC"/>
</dbReference>
<dbReference type="Proteomes" id="UP000036987">
    <property type="component" value="Unassembled WGS sequence"/>
</dbReference>
<comment type="catalytic activity">
    <reaction evidence="1">
        <text>S-ubiquitinyl-[E2 ubiquitin-conjugating enzyme]-L-cysteine + [acceptor protein]-L-lysine = [E2 ubiquitin-conjugating enzyme]-L-cysteine + N(6)-ubiquitinyl-[acceptor protein]-L-lysine.</text>
        <dbReference type="EC" id="2.3.2.26"/>
    </reaction>
</comment>
<sequence>MWTDKTVQIFSRETKRVVYSLNVCNGKLLVAFNQKIQLNKIGRDSLLYVESLIEFIMGGVEGLINILDSNSGFASLEMHRHPEYFFEREMTVDGESIEHLNRSLEKQISDAVDPFLLENLVNSLFRDTMYKIQSFGIGGKLNEYEFVSINAICLFLYATFDILPLERIMIVHAYRTEIVQILWNFISRCHSNQQWQSFSRFTSFLPVETPGWLLPLSVFCPVYKHMLMIVDNEEFYEQEKPISLKDIQCLIIIIRQVLWELLWSNSANSSASQKGPSSSFNKLSLDGVKNKVKFVTSELLSQLQDWNNKRQFTPFSDFHVQETVDESFFFQSSIESPKVQDVLTLVLFLVPFTSRVKIFMSQLSAAGVHFLVYVLRLWHPVSGTRLLMM</sequence>
<accession>A0A0K9NVX9</accession>
<protein>
    <recommendedName>
        <fullName evidence="2">HECT-type E3 ubiquitin transferase</fullName>
        <ecNumber evidence="2">2.3.2.26</ecNumber>
    </recommendedName>
</protein>
<proteinExistence type="predicted"/>
<evidence type="ECO:0000256" key="3">
    <source>
        <dbReference type="ARBA" id="ARBA00022679"/>
    </source>
</evidence>
<dbReference type="STRING" id="29655.A0A0K9NVX9"/>
<dbReference type="PANTHER" id="PTHR45700">
    <property type="entry name" value="UBIQUITIN-PROTEIN LIGASE E3C"/>
    <property type="match status" value="1"/>
</dbReference>
<keyword evidence="5" id="KW-0804">Transcription</keyword>
<dbReference type="InterPro" id="IPR044611">
    <property type="entry name" value="E3A/B/C-like"/>
</dbReference>
<evidence type="ECO:0000256" key="1">
    <source>
        <dbReference type="ARBA" id="ARBA00000885"/>
    </source>
</evidence>
<keyword evidence="6" id="KW-0675">Receptor</keyword>
<gene>
    <name evidence="7" type="ORF">ZOSMA_568G00040</name>
</gene>
<dbReference type="EC" id="2.3.2.26" evidence="2"/>
<dbReference type="SUPFAM" id="SSF48508">
    <property type="entry name" value="Nuclear receptor ligand-binding domain"/>
    <property type="match status" value="1"/>
</dbReference>
<name>A0A0K9NVX9_ZOSMR</name>
<dbReference type="OrthoDB" id="1805006at2759"/>
<dbReference type="GO" id="GO:0000209">
    <property type="term" value="P:protein polyubiquitination"/>
    <property type="evidence" value="ECO:0007669"/>
    <property type="project" value="InterPro"/>
</dbReference>
<evidence type="ECO:0000256" key="4">
    <source>
        <dbReference type="ARBA" id="ARBA00023015"/>
    </source>
</evidence>
<keyword evidence="3" id="KW-0808">Transferase</keyword>
<dbReference type="InterPro" id="IPR035500">
    <property type="entry name" value="NHR-like_dom_sf"/>
</dbReference>
<evidence type="ECO:0000256" key="6">
    <source>
        <dbReference type="ARBA" id="ARBA00023170"/>
    </source>
</evidence>
<evidence type="ECO:0000313" key="7">
    <source>
        <dbReference type="EMBL" id="KMZ60931.1"/>
    </source>
</evidence>
<keyword evidence="4" id="KW-0805">Transcription regulation</keyword>
<reference evidence="8" key="1">
    <citation type="journal article" date="2016" name="Nature">
        <title>The genome of the seagrass Zostera marina reveals angiosperm adaptation to the sea.</title>
        <authorList>
            <person name="Olsen J.L."/>
            <person name="Rouze P."/>
            <person name="Verhelst B."/>
            <person name="Lin Y.-C."/>
            <person name="Bayer T."/>
            <person name="Collen J."/>
            <person name="Dattolo E."/>
            <person name="De Paoli E."/>
            <person name="Dittami S."/>
            <person name="Maumus F."/>
            <person name="Michel G."/>
            <person name="Kersting A."/>
            <person name="Lauritano C."/>
            <person name="Lohaus R."/>
            <person name="Toepel M."/>
            <person name="Tonon T."/>
            <person name="Vanneste K."/>
            <person name="Amirebrahimi M."/>
            <person name="Brakel J."/>
            <person name="Bostroem C."/>
            <person name="Chovatia M."/>
            <person name="Grimwood J."/>
            <person name="Jenkins J.W."/>
            <person name="Jueterbock A."/>
            <person name="Mraz A."/>
            <person name="Stam W.T."/>
            <person name="Tice H."/>
            <person name="Bornberg-Bauer E."/>
            <person name="Green P.J."/>
            <person name="Pearson G.A."/>
            <person name="Procaccini G."/>
            <person name="Duarte C.M."/>
            <person name="Schmutz J."/>
            <person name="Reusch T.B.H."/>
            <person name="Van de Peer Y."/>
        </authorList>
    </citation>
    <scope>NUCLEOTIDE SEQUENCE [LARGE SCALE GENOMIC DNA]</scope>
    <source>
        <strain evidence="8">cv. Finnish</strain>
    </source>
</reference>
<evidence type="ECO:0000256" key="5">
    <source>
        <dbReference type="ARBA" id="ARBA00023163"/>
    </source>
</evidence>
<comment type="caution">
    <text evidence="7">The sequence shown here is derived from an EMBL/GenBank/DDBJ whole genome shotgun (WGS) entry which is preliminary data.</text>
</comment>
<dbReference type="AlphaFoldDB" id="A0A0K9NVX9"/>
<evidence type="ECO:0000256" key="2">
    <source>
        <dbReference type="ARBA" id="ARBA00012485"/>
    </source>
</evidence>
<dbReference type="EMBL" id="LFYR01001562">
    <property type="protein sequence ID" value="KMZ60931.1"/>
    <property type="molecule type" value="Genomic_DNA"/>
</dbReference>
<keyword evidence="8" id="KW-1185">Reference proteome</keyword>